<dbReference type="EMBL" id="KJ566548">
    <property type="protein sequence ID" value="AHW98266.1"/>
    <property type="molecule type" value="Genomic_DNA"/>
</dbReference>
<name>X5GE67_9VIRU</name>
<accession>X5GE67</accession>
<organism evidence="1">
    <name type="scientific">Nilaparvata lugens endogenous nudivirus</name>
    <dbReference type="NCBI Taxonomy" id="1487700"/>
    <lineage>
        <taxon>Viruses</taxon>
        <taxon>Viruses incertae sedis</taxon>
        <taxon>Naldaviricetes</taxon>
        <taxon>Lefavirales</taxon>
        <taxon>Nudiviridae</taxon>
    </lineage>
</organism>
<reference evidence="1" key="1">
    <citation type="journal article" date="2014" name="J. Virol.">
        <title>Brown planthopper nudivirus DNA integrated in its host genome.</title>
        <authorList>
            <person name="Cheng R.L."/>
            <person name="Xi Y."/>
            <person name="Lou Y.H."/>
            <person name="Wang Z."/>
            <person name="Xu J.Y."/>
            <person name="Xu H.J."/>
            <person name="Zhang C.X."/>
        </authorList>
    </citation>
    <scope>NUCLEOTIDE SEQUENCE</scope>
    <source>
        <strain evidence="1">Hangzhou</strain>
    </source>
</reference>
<reference evidence="1" key="2">
    <citation type="submission" date="2014-03" db="EMBL/GenBank/DDBJ databases">
        <authorList>
            <person name="Cheng R."/>
            <person name="Zhang C.-X."/>
        </authorList>
    </citation>
    <scope>NUCLEOTIDE SEQUENCE</scope>
    <source>
        <strain evidence="1">Hangzhou</strain>
    </source>
</reference>
<proteinExistence type="predicted"/>
<sequence length="229" mass="26449">MNVSITGVPDGVSPRAAEALIDGNAPRRLYIYSNQPMTEDYLQTIDSFYGKRPYPIKRLNNNNACGYSPVVPKFTNFYTTRDSSEPTNVSQYVEYRHLQLRHIKTTNILYELNTGEYYRFTMPKHTTPLVLLMPENFIATGSKCGYFEFENNIIVRVYSRYYLYANNRAVDHNMYSLFCTNDTRFMSILSAFMIKLGLHRVYKPTSTQVIAYDRYITAVVGDVANLNLP</sequence>
<evidence type="ECO:0000313" key="1">
    <source>
        <dbReference type="EMBL" id="AHW98266.1"/>
    </source>
</evidence>
<protein>
    <submittedName>
        <fullName evidence="1">GrBNV_gp35-like protein</fullName>
    </submittedName>
</protein>